<proteinExistence type="predicted"/>
<sequence>MVELRKGSSIDSHISESWRTAEQLLNILLLSAFEFMKFIETWLLNKARWRRNRVGRGGEEGVETEEGGEGDSEGKLVVFQGGEHLTLGEVLNATGQVVEKASYCTVYKAKLADGGGNIELRLLREGSCKFQGGEHLTLGEVLNATGQVVEKASYCTVYKAKLADGGGNIELRLLREGSCKDAASCGPAVRRIGRARHENLVPLRAFYQGRRGEKLLVYDYFPHQTRHSLPHTGVSTFSRRTVAHVKGGAQPQSHFAR</sequence>
<evidence type="ECO:0008006" key="2">
    <source>
        <dbReference type="Google" id="ProtNLM"/>
    </source>
</evidence>
<dbReference type="PANTHER" id="PTHR48008:SF11">
    <property type="entry name" value="KINASE-LIKE PROTEIN TMKL1"/>
    <property type="match status" value="1"/>
</dbReference>
<accession>M8B377</accession>
<dbReference type="EMBL" id="KD012231">
    <property type="protein sequence ID" value="EMS68009.1"/>
    <property type="molecule type" value="Genomic_DNA"/>
</dbReference>
<dbReference type="InterPro" id="IPR052451">
    <property type="entry name" value="Ser/Thr_kinase-like"/>
</dbReference>
<dbReference type="AlphaFoldDB" id="M8B377"/>
<dbReference type="eggNOG" id="ENOG502QVB6">
    <property type="taxonomic scope" value="Eukaryota"/>
</dbReference>
<gene>
    <name evidence="1" type="ORF">TRIUR3_25372</name>
</gene>
<name>M8B377_TRIUA</name>
<evidence type="ECO:0000313" key="1">
    <source>
        <dbReference type="EMBL" id="EMS68009.1"/>
    </source>
</evidence>
<dbReference type="STRING" id="4572.M8B377"/>
<reference evidence="1" key="1">
    <citation type="journal article" date="2013" name="Nature">
        <title>Draft genome of the wheat A-genome progenitor Triticum urartu.</title>
        <authorList>
            <person name="Ling H.Q."/>
            <person name="Zhao S."/>
            <person name="Liu D."/>
            <person name="Wang J."/>
            <person name="Sun H."/>
            <person name="Zhang C."/>
            <person name="Fan H."/>
            <person name="Li D."/>
            <person name="Dong L."/>
            <person name="Tao Y."/>
            <person name="Gao C."/>
            <person name="Wu H."/>
            <person name="Li Y."/>
            <person name="Cui Y."/>
            <person name="Guo X."/>
            <person name="Zheng S."/>
            <person name="Wang B."/>
            <person name="Yu K."/>
            <person name="Liang Q."/>
            <person name="Yang W."/>
            <person name="Lou X."/>
            <person name="Chen J."/>
            <person name="Feng M."/>
            <person name="Jian J."/>
            <person name="Zhang X."/>
            <person name="Luo G."/>
            <person name="Jiang Y."/>
            <person name="Liu J."/>
            <person name="Wang Z."/>
            <person name="Sha Y."/>
            <person name="Zhang B."/>
            <person name="Wu H."/>
            <person name="Tang D."/>
            <person name="Shen Q."/>
            <person name="Xue P."/>
            <person name="Zou S."/>
            <person name="Wang X."/>
            <person name="Liu X."/>
            <person name="Wang F."/>
            <person name="Yang Y."/>
            <person name="An X."/>
            <person name="Dong Z."/>
            <person name="Zhang K."/>
            <person name="Zhang X."/>
            <person name="Luo M.C."/>
            <person name="Dvorak J."/>
            <person name="Tong Y."/>
            <person name="Wang J."/>
            <person name="Yang H."/>
            <person name="Li Z."/>
            <person name="Wang D."/>
            <person name="Zhang A."/>
            <person name="Wang J."/>
        </authorList>
    </citation>
    <scope>NUCLEOTIDE SEQUENCE</scope>
</reference>
<protein>
    <recommendedName>
        <fullName evidence="2">Protein kinase domain-containing protein</fullName>
    </recommendedName>
</protein>
<dbReference type="Gene3D" id="3.30.200.20">
    <property type="entry name" value="Phosphorylase Kinase, domain 1"/>
    <property type="match status" value="1"/>
</dbReference>
<organism evidence="1">
    <name type="scientific">Triticum urartu</name>
    <name type="common">Red wild einkorn</name>
    <name type="synonym">Crithodium urartu</name>
    <dbReference type="NCBI Taxonomy" id="4572"/>
    <lineage>
        <taxon>Eukaryota</taxon>
        <taxon>Viridiplantae</taxon>
        <taxon>Streptophyta</taxon>
        <taxon>Embryophyta</taxon>
        <taxon>Tracheophyta</taxon>
        <taxon>Spermatophyta</taxon>
        <taxon>Magnoliopsida</taxon>
        <taxon>Liliopsida</taxon>
        <taxon>Poales</taxon>
        <taxon>Poaceae</taxon>
        <taxon>BOP clade</taxon>
        <taxon>Pooideae</taxon>
        <taxon>Triticodae</taxon>
        <taxon>Triticeae</taxon>
        <taxon>Triticinae</taxon>
        <taxon>Triticum</taxon>
    </lineage>
</organism>
<dbReference type="PANTHER" id="PTHR48008">
    <property type="entry name" value="LEUCINE-RICH REPEAT RECEPTOR-LIKE PROTEIN KINASE IMK3-RELATED"/>
    <property type="match status" value="1"/>
</dbReference>